<evidence type="ECO:0000256" key="2">
    <source>
        <dbReference type="ARBA" id="ARBA00022679"/>
    </source>
</evidence>
<dbReference type="PANTHER" id="PTHR13090">
    <property type="entry name" value="ARGININE-HYDROXYLASE NDUFAF5, MITOCHONDRIAL"/>
    <property type="match status" value="1"/>
</dbReference>
<gene>
    <name evidence="3" type="ORF">SAMN02745724_04612</name>
</gene>
<evidence type="ECO:0000313" key="4">
    <source>
        <dbReference type="Proteomes" id="UP000198862"/>
    </source>
</evidence>
<sequence>MSLVSKKCDKNLIDINHKNITARKFSQSAKQYAEHAQVQHISSEYLLSLIPQKQHGICLDLGAGPGVNINVLKSKFDQVIALDLSLDMLKQIKTHNVSSVCADMDALPFKSGSLECVFSNFATQWSQNLPRLLHHIYQLLKAEGVFYLSIVCDGTLKEIEQAWRGIDNNSHINQFINKNDLMTLVEQSGFNLVHNSHTCLQQKFDSPLKALKSIKVIGASHHGQKNKGLLGKSTLKNVLAAYPKVKNEYCVSYQVAYLTLKK</sequence>
<dbReference type="Pfam" id="PF13489">
    <property type="entry name" value="Methyltransf_23"/>
    <property type="match status" value="1"/>
</dbReference>
<dbReference type="OrthoDB" id="9760689at2"/>
<accession>A0A1I1SKG3</accession>
<dbReference type="AlphaFoldDB" id="A0A1I1SKG3"/>
<organism evidence="3 4">
    <name type="scientific">Pseudoalteromonas denitrificans DSM 6059</name>
    <dbReference type="NCBI Taxonomy" id="1123010"/>
    <lineage>
        <taxon>Bacteria</taxon>
        <taxon>Pseudomonadati</taxon>
        <taxon>Pseudomonadota</taxon>
        <taxon>Gammaproteobacteria</taxon>
        <taxon>Alteromonadales</taxon>
        <taxon>Pseudoalteromonadaceae</taxon>
        <taxon>Pseudoalteromonas</taxon>
    </lineage>
</organism>
<evidence type="ECO:0000313" key="3">
    <source>
        <dbReference type="EMBL" id="SFD46975.1"/>
    </source>
</evidence>
<dbReference type="PANTHER" id="PTHR13090:SF1">
    <property type="entry name" value="ARGININE-HYDROXYLASE NDUFAF5, MITOCHONDRIAL"/>
    <property type="match status" value="1"/>
</dbReference>
<dbReference type="Gene3D" id="3.40.50.150">
    <property type="entry name" value="Vaccinia Virus protein VP39"/>
    <property type="match status" value="1"/>
</dbReference>
<reference evidence="3 4" key="1">
    <citation type="submission" date="2016-10" db="EMBL/GenBank/DDBJ databases">
        <authorList>
            <person name="de Groot N.N."/>
        </authorList>
    </citation>
    <scope>NUCLEOTIDE SEQUENCE [LARGE SCALE GENOMIC DNA]</scope>
    <source>
        <strain evidence="3 4">DSM 6059</strain>
    </source>
</reference>
<proteinExistence type="predicted"/>
<name>A0A1I1SKG3_9GAMM</name>
<protein>
    <submittedName>
        <fullName evidence="3">Malonyl-CoA O-methyltransferase</fullName>
    </submittedName>
</protein>
<keyword evidence="1 3" id="KW-0489">Methyltransferase</keyword>
<dbReference type="GO" id="GO:0032259">
    <property type="term" value="P:methylation"/>
    <property type="evidence" value="ECO:0007669"/>
    <property type="project" value="UniProtKB-KW"/>
</dbReference>
<dbReference type="RefSeq" id="WP_091990324.1">
    <property type="nucleotide sequence ID" value="NZ_FOLO01000060.1"/>
</dbReference>
<dbReference type="SUPFAM" id="SSF53335">
    <property type="entry name" value="S-adenosyl-L-methionine-dependent methyltransferases"/>
    <property type="match status" value="1"/>
</dbReference>
<dbReference type="STRING" id="1123010.SAMN02745724_04612"/>
<evidence type="ECO:0000256" key="1">
    <source>
        <dbReference type="ARBA" id="ARBA00022603"/>
    </source>
</evidence>
<keyword evidence="2 3" id="KW-0808">Transferase</keyword>
<dbReference type="CDD" id="cd02440">
    <property type="entry name" value="AdoMet_MTases"/>
    <property type="match status" value="1"/>
</dbReference>
<dbReference type="Proteomes" id="UP000198862">
    <property type="component" value="Unassembled WGS sequence"/>
</dbReference>
<keyword evidence="4" id="KW-1185">Reference proteome</keyword>
<dbReference type="InterPro" id="IPR050602">
    <property type="entry name" value="Malonyl-ACP_OMT"/>
</dbReference>
<dbReference type="InterPro" id="IPR029063">
    <property type="entry name" value="SAM-dependent_MTases_sf"/>
</dbReference>
<dbReference type="EMBL" id="FOLO01000060">
    <property type="protein sequence ID" value="SFD46975.1"/>
    <property type="molecule type" value="Genomic_DNA"/>
</dbReference>
<dbReference type="GO" id="GO:0008168">
    <property type="term" value="F:methyltransferase activity"/>
    <property type="evidence" value="ECO:0007669"/>
    <property type="project" value="UniProtKB-KW"/>
</dbReference>